<accession>M1SF77</accession>
<reference evidence="1 2" key="1">
    <citation type="journal article" date="2012" name="BMC Genomics">
        <title>Whole-genome sequencing and identification of Morganella morganii KT pathogenicity-related genes.</title>
        <authorList>
            <person name="Chen Y.T."/>
            <person name="Peng H.L."/>
            <person name="Shia W.C."/>
            <person name="Hsu F.R."/>
            <person name="Ken C.F."/>
            <person name="Tsao Y.M."/>
            <person name="Chen C.H."/>
            <person name="Liu C.E."/>
            <person name="Hsieh M.F."/>
            <person name="Chen H.C."/>
            <person name="Tang C.Y."/>
            <person name="Ku T.H."/>
        </authorList>
    </citation>
    <scope>NUCLEOTIDE SEQUENCE [LARGE SCALE GENOMIC DNA]</scope>
    <source>
        <strain evidence="1 2">KT</strain>
    </source>
</reference>
<dbReference type="EMBL" id="CP004345">
    <property type="protein sequence ID" value="AGG30803.1"/>
    <property type="molecule type" value="Genomic_DNA"/>
</dbReference>
<dbReference type="KEGG" id="mmk:MU9_1757"/>
<dbReference type="AlphaFoldDB" id="M1SF77"/>
<sequence length="35" mass="3958">MAVKGNFQEGQAKRICLFTKSIQSHYRFGNAILSI</sequence>
<organism evidence="1 2">
    <name type="scientific">Morganella morganii subsp. morganii KT</name>
    <dbReference type="NCBI Taxonomy" id="1124991"/>
    <lineage>
        <taxon>Bacteria</taxon>
        <taxon>Pseudomonadati</taxon>
        <taxon>Pseudomonadota</taxon>
        <taxon>Gammaproteobacteria</taxon>
        <taxon>Enterobacterales</taxon>
        <taxon>Morganellaceae</taxon>
        <taxon>Morganella</taxon>
    </lineage>
</organism>
<gene>
    <name evidence="1" type="ORF">MU9_1757</name>
</gene>
<evidence type="ECO:0000313" key="2">
    <source>
        <dbReference type="Proteomes" id="UP000011834"/>
    </source>
</evidence>
<evidence type="ECO:0000313" key="1">
    <source>
        <dbReference type="EMBL" id="AGG30803.1"/>
    </source>
</evidence>
<name>M1SF77_MORMO</name>
<keyword evidence="2" id="KW-1185">Reference proteome</keyword>
<dbReference type="Proteomes" id="UP000011834">
    <property type="component" value="Chromosome"/>
</dbReference>
<dbReference type="HOGENOM" id="CLU_3365920_0_0_6"/>
<protein>
    <submittedName>
        <fullName evidence="1">Uncharacterized protein</fullName>
    </submittedName>
</protein>
<proteinExistence type="predicted"/>